<evidence type="ECO:0000313" key="2">
    <source>
        <dbReference type="Proteomes" id="UP000239001"/>
    </source>
</evidence>
<reference evidence="1 2" key="1">
    <citation type="submission" date="2018-03" db="EMBL/GenBank/DDBJ databases">
        <title>The ancient ancestry and fast evolution of plastids.</title>
        <authorList>
            <person name="Moore K.R."/>
            <person name="Magnabosco C."/>
            <person name="Momper L."/>
            <person name="Gold D.A."/>
            <person name="Bosak T."/>
            <person name="Fournier G.P."/>
        </authorList>
    </citation>
    <scope>NUCLEOTIDE SEQUENCE [LARGE SCALE GENOMIC DNA]</scope>
    <source>
        <strain evidence="1 2">CCALA 016</strain>
    </source>
</reference>
<evidence type="ECO:0000313" key="1">
    <source>
        <dbReference type="EMBL" id="PSF35538.1"/>
    </source>
</evidence>
<dbReference type="InterPro" id="IPR002636">
    <property type="entry name" value="DUF29"/>
</dbReference>
<proteinExistence type="predicted"/>
<reference evidence="1 2" key="2">
    <citation type="submission" date="2018-03" db="EMBL/GenBank/DDBJ databases">
        <authorList>
            <person name="Keele B.F."/>
        </authorList>
    </citation>
    <scope>NUCLEOTIDE SEQUENCE [LARGE SCALE GENOMIC DNA]</scope>
    <source>
        <strain evidence="1 2">CCALA 016</strain>
    </source>
</reference>
<organism evidence="1 2">
    <name type="scientific">Aphanothece hegewaldii CCALA 016</name>
    <dbReference type="NCBI Taxonomy" id="2107694"/>
    <lineage>
        <taxon>Bacteria</taxon>
        <taxon>Bacillati</taxon>
        <taxon>Cyanobacteriota</taxon>
        <taxon>Cyanophyceae</taxon>
        <taxon>Oscillatoriophycideae</taxon>
        <taxon>Chroococcales</taxon>
        <taxon>Aphanothecaceae</taxon>
        <taxon>Aphanothece</taxon>
    </lineage>
</organism>
<gene>
    <name evidence="1" type="ORF">C7H19_16125</name>
</gene>
<protein>
    <submittedName>
        <fullName evidence="1">DUF29 domain-containing protein</fullName>
    </submittedName>
</protein>
<accession>A0A2T1LV25</accession>
<comment type="caution">
    <text evidence="1">The sequence shown here is derived from an EMBL/GenBank/DDBJ whole genome shotgun (WGS) entry which is preliminary data.</text>
</comment>
<dbReference type="Proteomes" id="UP000239001">
    <property type="component" value="Unassembled WGS sequence"/>
</dbReference>
<dbReference type="Gene3D" id="1.20.1220.20">
    <property type="entry name" value="Uncharcterised protein PF01724"/>
    <property type="match status" value="1"/>
</dbReference>
<keyword evidence="2" id="KW-1185">Reference proteome</keyword>
<dbReference type="PANTHER" id="PTHR34235">
    <property type="entry name" value="SLR1203 PROTEIN-RELATED"/>
    <property type="match status" value="1"/>
</dbReference>
<dbReference type="RefSeq" id="WP_106457950.1">
    <property type="nucleotide sequence ID" value="NZ_PXOH01000019.1"/>
</dbReference>
<name>A0A2T1LV25_9CHRO</name>
<dbReference type="Pfam" id="PF01724">
    <property type="entry name" value="DUF29"/>
    <property type="match status" value="1"/>
</dbReference>
<dbReference type="AlphaFoldDB" id="A0A2T1LV25"/>
<dbReference type="OrthoDB" id="5769308at2"/>
<dbReference type="EMBL" id="PXOH01000019">
    <property type="protein sequence ID" value="PSF35538.1"/>
    <property type="molecule type" value="Genomic_DNA"/>
</dbReference>
<sequence>MKIATKTLYEQDFYRWIETTVNLLQERRWTEIERENLIEELISIGKSEKRQLSSRIITVLEHLLKLAYWEQERDYNTRVWKNTIIEQRKKIELILRDSPSLRSQLVDIFPECYQDAKEVTQRKTGLSFPDKSPFTIEQVLDADFFL</sequence>